<feature type="compositionally biased region" description="Basic residues" evidence="1">
    <location>
        <begin position="186"/>
        <end position="196"/>
    </location>
</feature>
<reference evidence="3" key="1">
    <citation type="submission" date="2025-08" db="UniProtKB">
        <authorList>
            <consortium name="RefSeq"/>
        </authorList>
    </citation>
    <scope>IDENTIFICATION</scope>
    <source>
        <tissue evidence="3">Leaf</tissue>
    </source>
</reference>
<dbReference type="KEGG" id="rarg:115726163"/>
<dbReference type="GeneID" id="115726163"/>
<name>A0A8B8MLQ9_9MYRT</name>
<evidence type="ECO:0000313" key="2">
    <source>
        <dbReference type="Proteomes" id="UP000827889"/>
    </source>
</evidence>
<protein>
    <submittedName>
        <fullName evidence="3">Protein RGF1 INDUCIBLE TRANSCRIPTION FACTOR 1-like</fullName>
    </submittedName>
</protein>
<dbReference type="RefSeq" id="XP_030511781.2">
    <property type="nucleotide sequence ID" value="XM_030655921.2"/>
</dbReference>
<organism evidence="2 3">
    <name type="scientific">Rhodamnia argentea</name>
    <dbReference type="NCBI Taxonomy" id="178133"/>
    <lineage>
        <taxon>Eukaryota</taxon>
        <taxon>Viridiplantae</taxon>
        <taxon>Streptophyta</taxon>
        <taxon>Embryophyta</taxon>
        <taxon>Tracheophyta</taxon>
        <taxon>Spermatophyta</taxon>
        <taxon>Magnoliopsida</taxon>
        <taxon>eudicotyledons</taxon>
        <taxon>Gunneridae</taxon>
        <taxon>Pentapetalae</taxon>
        <taxon>rosids</taxon>
        <taxon>malvids</taxon>
        <taxon>Myrtales</taxon>
        <taxon>Myrtaceae</taxon>
        <taxon>Myrtoideae</taxon>
        <taxon>Myrteae</taxon>
        <taxon>Australasian group</taxon>
        <taxon>Rhodamnia</taxon>
    </lineage>
</organism>
<dbReference type="PANTHER" id="PTHR31065">
    <property type="entry name" value="PLATZ TRANSCRIPTION FACTOR FAMILY PROTEIN"/>
    <property type="match status" value="1"/>
</dbReference>
<dbReference type="Proteomes" id="UP000827889">
    <property type="component" value="Chromosome 11"/>
</dbReference>
<dbReference type="Pfam" id="PF04640">
    <property type="entry name" value="PLATZ"/>
    <property type="match status" value="1"/>
</dbReference>
<evidence type="ECO:0000313" key="3">
    <source>
        <dbReference type="RefSeq" id="XP_030511781.2"/>
    </source>
</evidence>
<dbReference type="AlphaFoldDB" id="A0A8B8MLQ9"/>
<keyword evidence="2" id="KW-1185">Reference proteome</keyword>
<gene>
    <name evidence="3" type="primary">LOC115726163</name>
</gene>
<dbReference type="InterPro" id="IPR006734">
    <property type="entry name" value="PLATZ"/>
</dbReference>
<accession>A0A8B8MLQ9</accession>
<proteinExistence type="predicted"/>
<feature type="region of interest" description="Disordered" evidence="1">
    <location>
        <begin position="164"/>
        <end position="203"/>
    </location>
</feature>
<dbReference type="PANTHER" id="PTHR31065:SF39">
    <property type="entry name" value="PLATZ TRANSCRIPTION FACTOR FAMILY PROTEIN"/>
    <property type="match status" value="1"/>
</dbReference>
<evidence type="ECO:0000256" key="1">
    <source>
        <dbReference type="SAM" id="MobiDB-lite"/>
    </source>
</evidence>
<sequence length="203" mass="22992">MLETMECSQDEKTGVPTWLERMFAASKFYGACEDGCLKPAKYYCTVCMIIVCEDRMEQDHKSRGHSILTAYKSSGVAALRIEDLQQVWDWTGIQQYTINRRPIVYVNQKGGIHRSGSPNGDAKCKTCQYKILAPSNFCSVECKVKAVLEKIEERKAEALNQARRKLEMTDSESPSDAPAKIAAGKSFRKRPRKQSNPRRSPLF</sequence>